<evidence type="ECO:0000256" key="1">
    <source>
        <dbReference type="SAM" id="Phobius"/>
    </source>
</evidence>
<proteinExistence type="predicted"/>
<comment type="caution">
    <text evidence="2">The sequence shown here is derived from an EMBL/GenBank/DDBJ whole genome shotgun (WGS) entry which is preliminary data.</text>
</comment>
<keyword evidence="1" id="KW-0812">Transmembrane</keyword>
<organism evidence="2 3">
    <name type="scientific">Deinococcus malanensis</name>
    <dbReference type="NCBI Taxonomy" id="1706855"/>
    <lineage>
        <taxon>Bacteria</taxon>
        <taxon>Thermotogati</taxon>
        <taxon>Deinococcota</taxon>
        <taxon>Deinococci</taxon>
        <taxon>Deinococcales</taxon>
        <taxon>Deinococcaceae</taxon>
        <taxon>Deinococcus</taxon>
    </lineage>
</organism>
<reference evidence="3" key="1">
    <citation type="journal article" date="2019" name="Int. J. Syst. Evol. Microbiol.">
        <title>The Global Catalogue of Microorganisms (GCM) 10K type strain sequencing project: providing services to taxonomists for standard genome sequencing and annotation.</title>
        <authorList>
            <consortium name="The Broad Institute Genomics Platform"/>
            <consortium name="The Broad Institute Genome Sequencing Center for Infectious Disease"/>
            <person name="Wu L."/>
            <person name="Ma J."/>
        </authorList>
    </citation>
    <scope>NUCLEOTIDE SEQUENCE [LARGE SCALE GENOMIC DNA]</scope>
    <source>
        <strain evidence="3">JCM 30331</strain>
    </source>
</reference>
<dbReference type="Proteomes" id="UP000647587">
    <property type="component" value="Unassembled WGS sequence"/>
</dbReference>
<evidence type="ECO:0000313" key="2">
    <source>
        <dbReference type="EMBL" id="GGK37064.1"/>
    </source>
</evidence>
<keyword evidence="1" id="KW-0472">Membrane</keyword>
<protein>
    <submittedName>
        <fullName evidence="2">Uncharacterized protein</fullName>
    </submittedName>
</protein>
<accession>A0ABQ2EZY0</accession>
<feature type="transmembrane region" description="Helical" evidence="1">
    <location>
        <begin position="26"/>
        <end position="45"/>
    </location>
</feature>
<evidence type="ECO:0000313" key="3">
    <source>
        <dbReference type="Proteomes" id="UP000647587"/>
    </source>
</evidence>
<name>A0ABQ2EZY0_9DEIO</name>
<gene>
    <name evidence="2" type="ORF">GCM10008955_33720</name>
</gene>
<feature type="transmembrane region" description="Helical" evidence="1">
    <location>
        <begin position="74"/>
        <end position="93"/>
    </location>
</feature>
<dbReference type="RefSeq" id="WP_229780872.1">
    <property type="nucleotide sequence ID" value="NZ_BMPP01000016.1"/>
</dbReference>
<keyword evidence="1" id="KW-1133">Transmembrane helix</keyword>
<sequence>MVPLSVLALLSGVAQALLTPWGLFRHYWVVFKLLLTVVATVVQLLTMPEISVMANVAARSVPNGDAAPGLEGQLLHPGAGLVVLLVITVLSVVKPRGLTLSGQPKQAAQRSSSRP</sequence>
<dbReference type="EMBL" id="BMPP01000016">
    <property type="protein sequence ID" value="GGK37064.1"/>
    <property type="molecule type" value="Genomic_DNA"/>
</dbReference>
<keyword evidence="3" id="KW-1185">Reference proteome</keyword>